<proteinExistence type="predicted"/>
<dbReference type="AlphaFoldDB" id="X1J884"/>
<reference evidence="1" key="1">
    <citation type="journal article" date="2014" name="Front. Microbiol.">
        <title>High frequency of phylogenetically diverse reductive dehalogenase-homologous genes in deep subseafloor sedimentary metagenomes.</title>
        <authorList>
            <person name="Kawai M."/>
            <person name="Futagami T."/>
            <person name="Toyoda A."/>
            <person name="Takaki Y."/>
            <person name="Nishi S."/>
            <person name="Hori S."/>
            <person name="Arai W."/>
            <person name="Tsubouchi T."/>
            <person name="Morono Y."/>
            <person name="Uchiyama I."/>
            <person name="Ito T."/>
            <person name="Fujiyama A."/>
            <person name="Inagaki F."/>
            <person name="Takami H."/>
        </authorList>
    </citation>
    <scope>NUCLEOTIDE SEQUENCE</scope>
    <source>
        <strain evidence="1">Expedition CK06-06</strain>
    </source>
</reference>
<protein>
    <submittedName>
        <fullName evidence="1">Uncharacterized protein</fullName>
    </submittedName>
</protein>
<comment type="caution">
    <text evidence="1">The sequence shown here is derived from an EMBL/GenBank/DDBJ whole genome shotgun (WGS) entry which is preliminary data.</text>
</comment>
<evidence type="ECO:0000313" key="1">
    <source>
        <dbReference type="EMBL" id="GAH74564.1"/>
    </source>
</evidence>
<sequence length="133" mass="15286">MKTTFDINDILYPMLNTALVLGKLDGGRIYRNKKPLNSELQDIVIIPLSNYVGDEIINDATFMVNCYCKNFNNGTPDIAKLRATIDEVADVIEKYKNASNYYVFDITNQILLNDIDQKSMSYINLRIKCYIEK</sequence>
<gene>
    <name evidence="1" type="ORF">S03H2_45921</name>
</gene>
<organism evidence="1">
    <name type="scientific">marine sediment metagenome</name>
    <dbReference type="NCBI Taxonomy" id="412755"/>
    <lineage>
        <taxon>unclassified sequences</taxon>
        <taxon>metagenomes</taxon>
        <taxon>ecological metagenomes</taxon>
    </lineage>
</organism>
<dbReference type="EMBL" id="BARU01028796">
    <property type="protein sequence ID" value="GAH74564.1"/>
    <property type="molecule type" value="Genomic_DNA"/>
</dbReference>
<name>X1J884_9ZZZZ</name>
<accession>X1J884</accession>